<dbReference type="EMBL" id="JBHSSW010000004">
    <property type="protein sequence ID" value="MFC6197213.1"/>
    <property type="molecule type" value="Genomic_DNA"/>
</dbReference>
<sequence length="368" mass="39849">MNQPQSPQIRFDKALEAAGVCVWEWKQQGARLSLRARGNVLPELTGDWKLADFLSVLDGLSAGELTELLTNPPHEKPDIKTVLTLADGKKLQVLGGYLADGRARGLIYALDHRKTVEHDARVEAVFQPIIRLEDGAIAGFEALARWRAPDGTLKSAGELEGAGSLLSGHDLALSMLEQASEALARWRGRFPELDLFIQVNLSGADLYRGDVLEKVGEICQSDAFPASAIKLELTEQMALREFDAGIAAASALQASGASLILDDFGSGHSSLAWLAAIPAAGIKLDPQLTQMRGKRIDLVLAGIAKLARKLDLSITAEGIEDFERVEFLRKIGCDYVQGFAYARPMEVEAADRFLVSQSTLGNLTTTED</sequence>
<dbReference type="Pfam" id="PF00563">
    <property type="entry name" value="EAL"/>
    <property type="match status" value="1"/>
</dbReference>
<gene>
    <name evidence="2" type="ORF">ACFQDM_03945</name>
</gene>
<keyword evidence="3" id="KW-1185">Reference proteome</keyword>
<organism evidence="2 3">
    <name type="scientific">Ponticaulis profundi</name>
    <dbReference type="NCBI Taxonomy" id="2665222"/>
    <lineage>
        <taxon>Bacteria</taxon>
        <taxon>Pseudomonadati</taxon>
        <taxon>Pseudomonadota</taxon>
        <taxon>Alphaproteobacteria</taxon>
        <taxon>Hyphomonadales</taxon>
        <taxon>Hyphomonadaceae</taxon>
        <taxon>Ponticaulis</taxon>
    </lineage>
</organism>
<evidence type="ECO:0000313" key="2">
    <source>
        <dbReference type="EMBL" id="MFC6197213.1"/>
    </source>
</evidence>
<dbReference type="PANTHER" id="PTHR33121:SF70">
    <property type="entry name" value="SIGNALING PROTEIN YKOW"/>
    <property type="match status" value="1"/>
</dbReference>
<comment type="caution">
    <text evidence="2">The sequence shown here is derived from an EMBL/GenBank/DDBJ whole genome shotgun (WGS) entry which is preliminary data.</text>
</comment>
<dbReference type="PROSITE" id="PS50883">
    <property type="entry name" value="EAL"/>
    <property type="match status" value="1"/>
</dbReference>
<evidence type="ECO:0000313" key="3">
    <source>
        <dbReference type="Proteomes" id="UP001596303"/>
    </source>
</evidence>
<dbReference type="InterPro" id="IPR035919">
    <property type="entry name" value="EAL_sf"/>
</dbReference>
<accession>A0ABW1S6E0</accession>
<name>A0ABW1S6E0_9PROT</name>
<evidence type="ECO:0000259" key="1">
    <source>
        <dbReference type="PROSITE" id="PS50883"/>
    </source>
</evidence>
<dbReference type="SMART" id="SM00052">
    <property type="entry name" value="EAL"/>
    <property type="match status" value="1"/>
</dbReference>
<dbReference type="InterPro" id="IPR001633">
    <property type="entry name" value="EAL_dom"/>
</dbReference>
<proteinExistence type="predicted"/>
<dbReference type="PANTHER" id="PTHR33121">
    <property type="entry name" value="CYCLIC DI-GMP PHOSPHODIESTERASE PDEF"/>
    <property type="match status" value="1"/>
</dbReference>
<dbReference type="CDD" id="cd01948">
    <property type="entry name" value="EAL"/>
    <property type="match status" value="1"/>
</dbReference>
<dbReference type="RefSeq" id="WP_377375775.1">
    <property type="nucleotide sequence ID" value="NZ_JBHSSW010000004.1"/>
</dbReference>
<reference evidence="3" key="1">
    <citation type="journal article" date="2019" name="Int. J. Syst. Evol. Microbiol.">
        <title>The Global Catalogue of Microorganisms (GCM) 10K type strain sequencing project: providing services to taxonomists for standard genome sequencing and annotation.</title>
        <authorList>
            <consortium name="The Broad Institute Genomics Platform"/>
            <consortium name="The Broad Institute Genome Sequencing Center for Infectious Disease"/>
            <person name="Wu L."/>
            <person name="Ma J."/>
        </authorList>
    </citation>
    <scope>NUCLEOTIDE SEQUENCE [LARGE SCALE GENOMIC DNA]</scope>
    <source>
        <strain evidence="3">CGMCC-1.15741</strain>
    </source>
</reference>
<feature type="domain" description="EAL" evidence="1">
    <location>
        <begin position="105"/>
        <end position="358"/>
    </location>
</feature>
<dbReference type="Proteomes" id="UP001596303">
    <property type="component" value="Unassembled WGS sequence"/>
</dbReference>
<dbReference type="InterPro" id="IPR050706">
    <property type="entry name" value="Cyclic-di-GMP_PDE-like"/>
</dbReference>
<dbReference type="Gene3D" id="3.20.20.450">
    <property type="entry name" value="EAL domain"/>
    <property type="match status" value="1"/>
</dbReference>
<dbReference type="SUPFAM" id="SSF141868">
    <property type="entry name" value="EAL domain-like"/>
    <property type="match status" value="1"/>
</dbReference>
<protein>
    <submittedName>
        <fullName evidence="2">EAL domain-containing protein</fullName>
    </submittedName>
</protein>